<dbReference type="AlphaFoldDB" id="A0A7S8C700"/>
<sequence length="83" mass="9842">MMGRRRRKSWRADLSCQEMEALAAAVWQSHRHWLAEGYELTRRSGAWWRRNGSLTLRLVYRRRLDGVSMTVVLRGIRVQEEAA</sequence>
<dbReference type="EMBL" id="CP058214">
    <property type="protein sequence ID" value="QPC44497.1"/>
    <property type="molecule type" value="Genomic_DNA"/>
</dbReference>
<dbReference type="KEGG" id="kmn:HW532_18425"/>
<evidence type="ECO:0000313" key="1">
    <source>
        <dbReference type="EMBL" id="QPC44497.1"/>
    </source>
</evidence>
<evidence type="ECO:0000313" key="2">
    <source>
        <dbReference type="Proteomes" id="UP000593594"/>
    </source>
</evidence>
<dbReference type="Proteomes" id="UP000593594">
    <property type="component" value="Chromosome"/>
</dbReference>
<dbReference type="RefSeq" id="WP_213161867.1">
    <property type="nucleotide sequence ID" value="NZ_CP058214.1"/>
</dbReference>
<gene>
    <name evidence="1" type="ORF">HW532_18425</name>
</gene>
<name>A0A7S8C700_9HYPH</name>
<reference evidence="1 2" key="1">
    <citation type="submission" date="2020-06" db="EMBL/GenBank/DDBJ databases">
        <title>Genome sequence of 2 isolates from Red Sea Mangroves.</title>
        <authorList>
            <person name="Sefrji F."/>
            <person name="Michoud G."/>
            <person name="Merlino G."/>
            <person name="Daffonchio D."/>
        </authorList>
    </citation>
    <scope>NUCLEOTIDE SEQUENCE [LARGE SCALE GENOMIC DNA]</scope>
    <source>
        <strain evidence="1 2">R1DC25</strain>
    </source>
</reference>
<organism evidence="1 2">
    <name type="scientific">Kaustia mangrovi</name>
    <dbReference type="NCBI Taxonomy" id="2593653"/>
    <lineage>
        <taxon>Bacteria</taxon>
        <taxon>Pseudomonadati</taxon>
        <taxon>Pseudomonadota</taxon>
        <taxon>Alphaproteobacteria</taxon>
        <taxon>Hyphomicrobiales</taxon>
        <taxon>Parvibaculaceae</taxon>
        <taxon>Kaustia</taxon>
    </lineage>
</organism>
<proteinExistence type="predicted"/>
<keyword evidence="2" id="KW-1185">Reference proteome</keyword>
<accession>A0A7S8C700</accession>
<protein>
    <submittedName>
        <fullName evidence="1">Uncharacterized protein</fullName>
    </submittedName>
</protein>